<comment type="caution">
    <text evidence="1">The sequence shown here is derived from an EMBL/GenBank/DDBJ whole genome shotgun (WGS) entry which is preliminary data.</text>
</comment>
<reference evidence="1 2" key="1">
    <citation type="submission" date="2021-01" db="EMBL/GenBank/DDBJ databases">
        <title>Genomic Encyclopedia of Type Strains, Phase IV (KMG-IV): sequencing the most valuable type-strain genomes for metagenomic binning, comparative biology and taxonomic classification.</title>
        <authorList>
            <person name="Goeker M."/>
        </authorList>
    </citation>
    <scope>NUCLEOTIDE SEQUENCE [LARGE SCALE GENOMIC DNA]</scope>
    <source>
        <strain evidence="1 2">DSM 21461</strain>
    </source>
</reference>
<evidence type="ECO:0000313" key="1">
    <source>
        <dbReference type="EMBL" id="MBM7550491.1"/>
    </source>
</evidence>
<evidence type="ECO:0000313" key="2">
    <source>
        <dbReference type="Proteomes" id="UP000720595"/>
    </source>
</evidence>
<dbReference type="RefSeq" id="WP_205052014.1">
    <property type="nucleotide sequence ID" value="NZ_JAFBDH010000005.1"/>
</dbReference>
<dbReference type="EMBL" id="JAFBDH010000005">
    <property type="protein sequence ID" value="MBM7550491.1"/>
    <property type="molecule type" value="Genomic_DNA"/>
</dbReference>
<dbReference type="SUPFAM" id="SSF56399">
    <property type="entry name" value="ADP-ribosylation"/>
    <property type="match status" value="1"/>
</dbReference>
<gene>
    <name evidence="1" type="ORF">JOD41_001228</name>
</gene>
<sequence>MQTYNVYHATTKEKGSGILKSGEFICSKGKYEWLGHGVYFWKNKYTATDFWPKARKIDVEEACILKADLIVNSSLVLDLDEEDQYVNFITFCKDLKSELIAKNKYIPLKNEKEKWCFYSNYFKKRYEIALFIRTFPGYGQSDVYSVNRKQFCVTEDFKSIIKNIKEVV</sequence>
<protein>
    <submittedName>
        <fullName evidence="1">Uncharacterized protein</fullName>
    </submittedName>
</protein>
<proteinExistence type="predicted"/>
<organism evidence="1 2">
    <name type="scientific">Peptoniphilus gorbachii</name>
    <dbReference type="NCBI Taxonomy" id="411567"/>
    <lineage>
        <taxon>Bacteria</taxon>
        <taxon>Bacillati</taxon>
        <taxon>Bacillota</taxon>
        <taxon>Tissierellia</taxon>
        <taxon>Tissierellales</taxon>
        <taxon>Peptoniphilaceae</taxon>
        <taxon>Peptoniphilus</taxon>
    </lineage>
</organism>
<dbReference type="Proteomes" id="UP000720595">
    <property type="component" value="Unassembled WGS sequence"/>
</dbReference>
<name>A0ABS2MKD7_9FIRM</name>
<keyword evidence="2" id="KW-1185">Reference proteome</keyword>
<accession>A0ABS2MKD7</accession>